<evidence type="ECO:0000256" key="1">
    <source>
        <dbReference type="ARBA" id="ARBA00023002"/>
    </source>
</evidence>
<organism evidence="4 6">
    <name type="scientific">Modestobacter muralis</name>
    <dbReference type="NCBI Taxonomy" id="1608614"/>
    <lineage>
        <taxon>Bacteria</taxon>
        <taxon>Bacillati</taxon>
        <taxon>Actinomycetota</taxon>
        <taxon>Actinomycetes</taxon>
        <taxon>Geodermatophilales</taxon>
        <taxon>Geodermatophilaceae</taxon>
        <taxon>Modestobacter</taxon>
    </lineage>
</organism>
<dbReference type="InterPro" id="IPR036188">
    <property type="entry name" value="FAD/NAD-bd_sf"/>
</dbReference>
<dbReference type="AlphaFoldDB" id="A0A6P0H8E5"/>
<dbReference type="PANTHER" id="PTHR43539">
    <property type="entry name" value="FLAVIN-BINDING MONOOXYGENASE-LIKE PROTEIN (AFU_ORTHOLOGUE AFUA_4G09220)"/>
    <property type="match status" value="1"/>
</dbReference>
<dbReference type="PANTHER" id="PTHR43539:SF78">
    <property type="entry name" value="FLAVIN-CONTAINING MONOOXYGENASE"/>
    <property type="match status" value="1"/>
</dbReference>
<evidence type="ECO:0000313" key="6">
    <source>
        <dbReference type="Proteomes" id="UP000471152"/>
    </source>
</evidence>
<name>A0A6P0H8E5_9ACTN</name>
<dbReference type="EMBL" id="JAAGWH010000013">
    <property type="protein sequence ID" value="NEK93597.1"/>
    <property type="molecule type" value="Genomic_DNA"/>
</dbReference>
<dbReference type="InterPro" id="IPR050982">
    <property type="entry name" value="Auxin_biosynth/cation_transpt"/>
</dbReference>
<dbReference type="Pfam" id="PF13738">
    <property type="entry name" value="Pyr_redox_3"/>
    <property type="match status" value="1"/>
</dbReference>
<dbReference type="SUPFAM" id="SSF51905">
    <property type="entry name" value="FAD/NAD(P)-binding domain"/>
    <property type="match status" value="2"/>
</dbReference>
<gene>
    <name evidence="4" type="ORF">G3R41_05325</name>
    <name evidence="3" type="ORF">GCU67_05325</name>
</gene>
<reference evidence="4 6" key="2">
    <citation type="submission" date="2020-02" db="EMBL/GenBank/DDBJ databases">
        <title>The WGS of Modestobacter muralis DSM 100205.</title>
        <authorList>
            <person name="Jiang Z."/>
        </authorList>
    </citation>
    <scope>NUCLEOTIDE SEQUENCE [LARGE SCALE GENOMIC DNA]</scope>
    <source>
        <strain evidence="4 6">DSM 100205</strain>
    </source>
</reference>
<dbReference type="GO" id="GO:0004497">
    <property type="term" value="F:monooxygenase activity"/>
    <property type="evidence" value="ECO:0007669"/>
    <property type="project" value="TreeGrafter"/>
</dbReference>
<accession>A0A6P0H8E5</accession>
<evidence type="ECO:0000313" key="4">
    <source>
        <dbReference type="EMBL" id="NEN50364.1"/>
    </source>
</evidence>
<dbReference type="Gene3D" id="3.50.50.60">
    <property type="entry name" value="FAD/NAD(P)-binding domain"/>
    <property type="match status" value="1"/>
</dbReference>
<keyword evidence="5" id="KW-1185">Reference proteome</keyword>
<feature type="region of interest" description="Disordered" evidence="2">
    <location>
        <begin position="66"/>
        <end position="85"/>
    </location>
</feature>
<evidence type="ECO:0000256" key="2">
    <source>
        <dbReference type="SAM" id="MobiDB-lite"/>
    </source>
</evidence>
<keyword evidence="1" id="KW-0560">Oxidoreductase</keyword>
<proteinExistence type="predicted"/>
<dbReference type="EMBL" id="JAAGWB010000013">
    <property type="protein sequence ID" value="NEN50364.1"/>
    <property type="molecule type" value="Genomic_DNA"/>
</dbReference>
<dbReference type="Proteomes" id="UP000468828">
    <property type="component" value="Unassembled WGS sequence"/>
</dbReference>
<evidence type="ECO:0000313" key="5">
    <source>
        <dbReference type="Proteomes" id="UP000468828"/>
    </source>
</evidence>
<protein>
    <submittedName>
        <fullName evidence="4">NAD(P)-binding domain-containing protein</fullName>
    </submittedName>
</protein>
<dbReference type="Proteomes" id="UP000471152">
    <property type="component" value="Unassembled WGS sequence"/>
</dbReference>
<dbReference type="RefSeq" id="WP_163610029.1">
    <property type="nucleotide sequence ID" value="NZ_JAAGWB010000013.1"/>
</dbReference>
<comment type="caution">
    <text evidence="4">The sequence shown here is derived from an EMBL/GenBank/DDBJ whole genome shotgun (WGS) entry which is preliminary data.</text>
</comment>
<evidence type="ECO:0000313" key="3">
    <source>
        <dbReference type="EMBL" id="NEK93597.1"/>
    </source>
</evidence>
<sequence>MVVDAGEVGDSWLSRWDSLQLFTPRRFSQLPGGRFPAGPTPTPSRTEMAGYLRDYAARLGVPVRTGTPVTRLTRPPDGFCAQTPDGPVRARQVVLAVGPFTRPQLPAAAQQLDPAVHQFHSADHHRPADVPPGPVLVVGGGNSAAQLAVELAATHQVTVVAPREPRFLPERRWGVGLYWWLLLSGLLNAGSDSQVARGVRRRGDAIIGRDLARLRDDGAVGWLTGRVVGAQGTALRLDDGRTVEVSAVLWRTGSLPETGWIDVPGALDDAGLPMHDRGASPVPGLHWMGLPWQTRVNSSIIDGVDRDARRTARRIRDGVPALGK</sequence>
<reference evidence="3 5" key="1">
    <citation type="submission" date="2020-01" db="EMBL/GenBank/DDBJ databases">
        <title>the WGS Modestobacter muralis CPCC 204518.</title>
        <authorList>
            <person name="Jiang Z."/>
        </authorList>
    </citation>
    <scope>NUCLEOTIDE SEQUENCE [LARGE SCALE GENOMIC DNA]</scope>
    <source>
        <strain evidence="3 5">DSM 100205</strain>
    </source>
</reference>
<dbReference type="GO" id="GO:0050660">
    <property type="term" value="F:flavin adenine dinucleotide binding"/>
    <property type="evidence" value="ECO:0007669"/>
    <property type="project" value="TreeGrafter"/>
</dbReference>